<evidence type="ECO:0000256" key="1">
    <source>
        <dbReference type="ARBA" id="ARBA00022679"/>
    </source>
</evidence>
<dbReference type="Pfam" id="PF07730">
    <property type="entry name" value="HisKA_3"/>
    <property type="match status" value="1"/>
</dbReference>
<keyword evidence="7" id="KW-1185">Reference proteome</keyword>
<dbReference type="GO" id="GO:0016301">
    <property type="term" value="F:kinase activity"/>
    <property type="evidence" value="ECO:0007669"/>
    <property type="project" value="UniProtKB-KW"/>
</dbReference>
<keyword evidence="2 6" id="KW-0418">Kinase</keyword>
<accession>A0ABT6M8Y3</accession>
<dbReference type="InterPro" id="IPR011712">
    <property type="entry name" value="Sig_transdc_His_kin_sub3_dim/P"/>
</dbReference>
<dbReference type="Pfam" id="PF13185">
    <property type="entry name" value="GAF_2"/>
    <property type="match status" value="1"/>
</dbReference>
<dbReference type="InterPro" id="IPR029016">
    <property type="entry name" value="GAF-like_dom_sf"/>
</dbReference>
<reference evidence="6 7" key="1">
    <citation type="submission" date="2023-04" db="EMBL/GenBank/DDBJ databases">
        <title>Forest soil microbial communities from Buena Vista Peninsula, Colon Province, Panama.</title>
        <authorList>
            <person name="Bouskill N."/>
        </authorList>
    </citation>
    <scope>NUCLEOTIDE SEQUENCE [LARGE SCALE GENOMIC DNA]</scope>
    <source>
        <strain evidence="6 7">CFH S0262</strain>
    </source>
</reference>
<dbReference type="CDD" id="cd16917">
    <property type="entry name" value="HATPase_UhpB-NarQ-NarX-like"/>
    <property type="match status" value="1"/>
</dbReference>
<dbReference type="InterPro" id="IPR003018">
    <property type="entry name" value="GAF"/>
</dbReference>
<dbReference type="InterPro" id="IPR050482">
    <property type="entry name" value="Sensor_HK_TwoCompSys"/>
</dbReference>
<feature type="domain" description="Histidine kinase/HSP90-like ATPase" evidence="5">
    <location>
        <begin position="406"/>
        <end position="507"/>
    </location>
</feature>
<evidence type="ECO:0000313" key="6">
    <source>
        <dbReference type="EMBL" id="MDH6280774.1"/>
    </source>
</evidence>
<evidence type="ECO:0000259" key="4">
    <source>
        <dbReference type="SMART" id="SM00065"/>
    </source>
</evidence>
<keyword evidence="1" id="KW-0808">Transferase</keyword>
<evidence type="ECO:0000259" key="5">
    <source>
        <dbReference type="SMART" id="SM00387"/>
    </source>
</evidence>
<dbReference type="InterPro" id="IPR003594">
    <property type="entry name" value="HATPase_dom"/>
</dbReference>
<organism evidence="6 7">
    <name type="scientific">Prescottella agglutinans</name>
    <dbReference type="NCBI Taxonomy" id="1644129"/>
    <lineage>
        <taxon>Bacteria</taxon>
        <taxon>Bacillati</taxon>
        <taxon>Actinomycetota</taxon>
        <taxon>Actinomycetes</taxon>
        <taxon>Mycobacteriales</taxon>
        <taxon>Nocardiaceae</taxon>
        <taxon>Prescottella</taxon>
    </lineage>
</organism>
<dbReference type="SUPFAM" id="SSF55781">
    <property type="entry name" value="GAF domain-like"/>
    <property type="match status" value="1"/>
</dbReference>
<dbReference type="SMART" id="SM00065">
    <property type="entry name" value="GAF"/>
    <property type="match status" value="1"/>
</dbReference>
<sequence length="515" mass="55831">MFPIDDSSRRSIPAETDAWDEAPVGLAIVDGRARILRINRVGAQLLGPGAAEVGVVGPFEIGDPDASVGEKSERERVATWMAGLGGHRELAYRIRERGGHYLIAFRDVTVRRRQERRAAAVASTAARVASEPSLKVTLSALADEVLQTDGLAGVQILAVDHSDDELRVMGSAGFPQSQEFLRLLMECKARGASLKMLDAFSTARHVVVHNRYEAVMRDPAWQPLHEILRHPEWNSFASLPLLVRGRSVGVLNIFFAPGQVVGLPDLEFLTTMAEQAAMAIDYAALLRRERHTARRAERQRLARELHDSVVQQVFSIGMQTEALKILAARQDRVPVDSVTAVVGELEQLAHTALRDLRSLVTQLHPPIATGEGLGAALESLADNTRRRNDLEVRLRIGPAVVDVGTELAEDVYFIVAEAVHNAVKHSGARALDIALDFDDPGGSVLHVLIEDDGCGYIAAEVGERSESGGYGMVSMRERVDGWGGELIIDTNGESGGTVVHAAIPTVTEPATVVVR</sequence>
<evidence type="ECO:0000256" key="3">
    <source>
        <dbReference type="ARBA" id="ARBA00023012"/>
    </source>
</evidence>
<dbReference type="Gene3D" id="3.30.565.10">
    <property type="entry name" value="Histidine kinase-like ATPase, C-terminal domain"/>
    <property type="match status" value="1"/>
</dbReference>
<dbReference type="Proteomes" id="UP001160334">
    <property type="component" value="Unassembled WGS sequence"/>
</dbReference>
<dbReference type="InterPro" id="IPR036890">
    <property type="entry name" value="HATPase_C_sf"/>
</dbReference>
<dbReference type="Pfam" id="PF02518">
    <property type="entry name" value="HATPase_c"/>
    <property type="match status" value="1"/>
</dbReference>
<dbReference type="PANTHER" id="PTHR24421:SF58">
    <property type="entry name" value="SIGNAL TRANSDUCTION HISTIDINE-PROTEIN KINASE_PHOSPHATASE UHPB"/>
    <property type="match status" value="1"/>
</dbReference>
<proteinExistence type="predicted"/>
<dbReference type="PANTHER" id="PTHR24421">
    <property type="entry name" value="NITRATE/NITRITE SENSOR PROTEIN NARX-RELATED"/>
    <property type="match status" value="1"/>
</dbReference>
<dbReference type="Gene3D" id="3.30.450.40">
    <property type="match status" value="1"/>
</dbReference>
<dbReference type="EMBL" id="JARXVC010000004">
    <property type="protein sequence ID" value="MDH6280774.1"/>
    <property type="molecule type" value="Genomic_DNA"/>
</dbReference>
<feature type="domain" description="GAF" evidence="4">
    <location>
        <begin position="133"/>
        <end position="290"/>
    </location>
</feature>
<dbReference type="RefSeq" id="WP_280760116.1">
    <property type="nucleotide sequence ID" value="NZ_JARXVC010000004.1"/>
</dbReference>
<name>A0ABT6M8Y3_9NOCA</name>
<dbReference type="SMART" id="SM00387">
    <property type="entry name" value="HATPase_c"/>
    <property type="match status" value="1"/>
</dbReference>
<gene>
    <name evidence="6" type="ORF">M2280_001987</name>
</gene>
<keyword evidence="3" id="KW-0902">Two-component regulatory system</keyword>
<evidence type="ECO:0000256" key="2">
    <source>
        <dbReference type="ARBA" id="ARBA00022777"/>
    </source>
</evidence>
<dbReference type="Gene3D" id="1.20.5.1930">
    <property type="match status" value="1"/>
</dbReference>
<evidence type="ECO:0000313" key="7">
    <source>
        <dbReference type="Proteomes" id="UP001160334"/>
    </source>
</evidence>
<comment type="caution">
    <text evidence="6">The sequence shown here is derived from an EMBL/GenBank/DDBJ whole genome shotgun (WGS) entry which is preliminary data.</text>
</comment>
<dbReference type="SUPFAM" id="SSF55874">
    <property type="entry name" value="ATPase domain of HSP90 chaperone/DNA topoisomerase II/histidine kinase"/>
    <property type="match status" value="1"/>
</dbReference>
<protein>
    <submittedName>
        <fullName evidence="6">Signal transduction histidine kinase</fullName>
    </submittedName>
</protein>